<accession>A0A542ZQU5</accession>
<keyword evidence="4" id="KW-0378">Hydrolase</keyword>
<evidence type="ECO:0000256" key="2">
    <source>
        <dbReference type="SAM" id="MobiDB-lite"/>
    </source>
</evidence>
<dbReference type="CDD" id="cd00085">
    <property type="entry name" value="HNHc"/>
    <property type="match status" value="1"/>
</dbReference>
<dbReference type="Gene3D" id="1.10.30.50">
    <property type="match status" value="1"/>
</dbReference>
<dbReference type="GO" id="GO:0008270">
    <property type="term" value="F:zinc ion binding"/>
    <property type="evidence" value="ECO:0007669"/>
    <property type="project" value="InterPro"/>
</dbReference>
<keyword evidence="5" id="KW-1185">Reference proteome</keyword>
<reference evidence="4 5" key="1">
    <citation type="submission" date="2019-06" db="EMBL/GenBank/DDBJ databases">
        <title>Sequencing the genomes of 1000 actinobacteria strains.</title>
        <authorList>
            <person name="Klenk H.-P."/>
        </authorList>
    </citation>
    <scope>NUCLEOTIDE SEQUENCE [LARGE SCALE GENOMIC DNA]</scope>
    <source>
        <strain evidence="4 5">DSM 8251</strain>
    </source>
</reference>
<dbReference type="OrthoDB" id="3634417at2"/>
<dbReference type="InterPro" id="IPR003615">
    <property type="entry name" value="HNH_nuc"/>
</dbReference>
<feature type="domain" description="HNH nuclease" evidence="3">
    <location>
        <begin position="397"/>
        <end position="449"/>
    </location>
</feature>
<evidence type="ECO:0000313" key="4">
    <source>
        <dbReference type="EMBL" id="TQL62697.1"/>
    </source>
</evidence>
<evidence type="ECO:0000259" key="3">
    <source>
        <dbReference type="SMART" id="SM00507"/>
    </source>
</evidence>
<comment type="similarity">
    <text evidence="1">Belongs to the Rv1128c/1148c/1588c/1702c/1945/3466 family.</text>
</comment>
<dbReference type="InterPro" id="IPR002711">
    <property type="entry name" value="HNH"/>
</dbReference>
<feature type="compositionally biased region" description="Basic and acidic residues" evidence="2">
    <location>
        <begin position="592"/>
        <end position="601"/>
    </location>
</feature>
<name>A0A542ZQU5_9ACTN</name>
<feature type="region of interest" description="Disordered" evidence="2">
    <location>
        <begin position="501"/>
        <end position="601"/>
    </location>
</feature>
<dbReference type="InterPro" id="IPR003870">
    <property type="entry name" value="DUF222"/>
</dbReference>
<feature type="region of interest" description="Disordered" evidence="2">
    <location>
        <begin position="448"/>
        <end position="483"/>
    </location>
</feature>
<feature type="region of interest" description="Disordered" evidence="2">
    <location>
        <begin position="247"/>
        <end position="282"/>
    </location>
</feature>
<dbReference type="GO" id="GO:0003676">
    <property type="term" value="F:nucleic acid binding"/>
    <property type="evidence" value="ECO:0007669"/>
    <property type="project" value="InterPro"/>
</dbReference>
<dbReference type="Proteomes" id="UP000316196">
    <property type="component" value="Unassembled WGS sequence"/>
</dbReference>
<dbReference type="RefSeq" id="WP_142092506.1">
    <property type="nucleotide sequence ID" value="NZ_BAAAMD010000001.1"/>
</dbReference>
<dbReference type="Pfam" id="PF01844">
    <property type="entry name" value="HNH"/>
    <property type="match status" value="1"/>
</dbReference>
<protein>
    <submittedName>
        <fullName evidence="4">HNH endonuclease</fullName>
    </submittedName>
</protein>
<dbReference type="GO" id="GO:0004519">
    <property type="term" value="F:endonuclease activity"/>
    <property type="evidence" value="ECO:0007669"/>
    <property type="project" value="UniProtKB-KW"/>
</dbReference>
<keyword evidence="4" id="KW-0255">Endonuclease</keyword>
<sequence length="601" mass="64384">MDTRITDTSSASLPLELTPVGAALTAIDAALEQIPTDARSWQLLTTEQARQALSALYAIEQRTRGLVDAGLAAAEAQAWTDDIGLGTAAWLHSHNAQNRRACAGRVRQATAMTRHQPVAEAVTSGHMSIEQARSATTVLDELPAELGPNETARAAETLVTLAADHDPKSLAGLSLHLLEVACPDRADELEEQRLLEQEARAARERELHFSDDGHGSVRIRGKLPVAEASGLRTAIDALAHRRRAELADADRHHRRLPFEDPQAGLDASDPTPEPTSWQQDQHAQSFLDASLAPDAGAGPSTLMARCRADALLELVSIANNHGDLPAHGGDRPRVAITIGHNQLTGATAGSAELEDGTRISTAKARQIACDAGALPVVLDGPGIPIDVGREQRFYTGAARLAVLTRDQGCAFPGCDRPPKSCDIHHIVPWWAGGRTDLANGVTLCPHHHALVEPRPPHKPPQQPLPDIRHHRHPPPQSAASLQPTAPENTVLPAEPLITVTSTTSADSPRPDPPASPVPPASPAPPASPVPPVAVNTRVEDDTRRWRVRMGSSGLPEFIPPATLDTSQRPRQHARFRLRSRRTRSAPPVPENSEPRTRNGPP</sequence>
<feature type="compositionally biased region" description="Basic residues" evidence="2">
    <location>
        <begin position="569"/>
        <end position="583"/>
    </location>
</feature>
<evidence type="ECO:0000256" key="1">
    <source>
        <dbReference type="ARBA" id="ARBA00023450"/>
    </source>
</evidence>
<keyword evidence="4" id="KW-0540">Nuclease</keyword>
<dbReference type="SMART" id="SM00507">
    <property type="entry name" value="HNHc"/>
    <property type="match status" value="1"/>
</dbReference>
<dbReference type="AlphaFoldDB" id="A0A542ZQU5"/>
<comment type="caution">
    <text evidence="4">The sequence shown here is derived from an EMBL/GenBank/DDBJ whole genome shotgun (WGS) entry which is preliminary data.</text>
</comment>
<organism evidence="4 5">
    <name type="scientific">Propioniferax innocua</name>
    <dbReference type="NCBI Taxonomy" id="1753"/>
    <lineage>
        <taxon>Bacteria</taxon>
        <taxon>Bacillati</taxon>
        <taxon>Actinomycetota</taxon>
        <taxon>Actinomycetes</taxon>
        <taxon>Propionibacteriales</taxon>
        <taxon>Propionibacteriaceae</taxon>
        <taxon>Propioniferax</taxon>
    </lineage>
</organism>
<dbReference type="Pfam" id="PF02720">
    <property type="entry name" value="DUF222"/>
    <property type="match status" value="1"/>
</dbReference>
<proteinExistence type="inferred from homology"/>
<feature type="compositionally biased region" description="Pro residues" evidence="2">
    <location>
        <begin position="510"/>
        <end position="531"/>
    </location>
</feature>
<evidence type="ECO:0000313" key="5">
    <source>
        <dbReference type="Proteomes" id="UP000316196"/>
    </source>
</evidence>
<dbReference type="EMBL" id="VFOR01000001">
    <property type="protein sequence ID" value="TQL62697.1"/>
    <property type="molecule type" value="Genomic_DNA"/>
</dbReference>
<gene>
    <name evidence="4" type="ORF">FB460_0483</name>
</gene>